<organism evidence="2">
    <name type="scientific">marine metagenome</name>
    <dbReference type="NCBI Taxonomy" id="408172"/>
    <lineage>
        <taxon>unclassified sequences</taxon>
        <taxon>metagenomes</taxon>
        <taxon>ecological metagenomes</taxon>
    </lineage>
</organism>
<dbReference type="AlphaFoldDB" id="A0A382M1R2"/>
<protein>
    <recommendedName>
        <fullName evidence="1">Aminoglycoside phosphotransferase domain-containing protein</fullName>
    </recommendedName>
</protein>
<proteinExistence type="predicted"/>
<gene>
    <name evidence="2" type="ORF">METZ01_LOCUS293955</name>
</gene>
<name>A0A382M1R2_9ZZZZ</name>
<dbReference type="InterPro" id="IPR011009">
    <property type="entry name" value="Kinase-like_dom_sf"/>
</dbReference>
<dbReference type="EMBL" id="UINC01089755">
    <property type="protein sequence ID" value="SVC41101.1"/>
    <property type="molecule type" value="Genomic_DNA"/>
</dbReference>
<dbReference type="PANTHER" id="PTHR47829">
    <property type="entry name" value="HYDROLASE, PUTATIVE (AFU_ORTHOLOGUE AFUA_1G12880)-RELATED"/>
    <property type="match status" value="1"/>
</dbReference>
<evidence type="ECO:0000259" key="1">
    <source>
        <dbReference type="Pfam" id="PF01636"/>
    </source>
</evidence>
<dbReference type="PANTHER" id="PTHR47829:SF1">
    <property type="entry name" value="HAD FAMILY PHOSPHATASE"/>
    <property type="match status" value="1"/>
</dbReference>
<evidence type="ECO:0000313" key="2">
    <source>
        <dbReference type="EMBL" id="SVC41101.1"/>
    </source>
</evidence>
<dbReference type="InterPro" id="IPR002575">
    <property type="entry name" value="Aminoglycoside_PTrfase"/>
</dbReference>
<reference evidence="2" key="1">
    <citation type="submission" date="2018-05" db="EMBL/GenBank/DDBJ databases">
        <authorList>
            <person name="Lanie J.A."/>
            <person name="Ng W.-L."/>
            <person name="Kazmierczak K.M."/>
            <person name="Andrzejewski T.M."/>
            <person name="Davidsen T.M."/>
            <person name="Wayne K.J."/>
            <person name="Tettelin H."/>
            <person name="Glass J.I."/>
            <person name="Rusch D."/>
            <person name="Podicherti R."/>
            <person name="Tsui H.-C.T."/>
            <person name="Winkler M.E."/>
        </authorList>
    </citation>
    <scope>NUCLEOTIDE SEQUENCE</scope>
</reference>
<dbReference type="Pfam" id="PF01636">
    <property type="entry name" value="APH"/>
    <property type="match status" value="1"/>
</dbReference>
<dbReference type="CDD" id="cd05154">
    <property type="entry name" value="ACAD10_11_N-like"/>
    <property type="match status" value="1"/>
</dbReference>
<feature type="non-terminal residue" evidence="2">
    <location>
        <position position="211"/>
    </location>
</feature>
<dbReference type="SUPFAM" id="SSF56112">
    <property type="entry name" value="Protein kinase-like (PK-like)"/>
    <property type="match status" value="1"/>
</dbReference>
<dbReference type="Gene3D" id="3.30.200.20">
    <property type="entry name" value="Phosphorylase Kinase, domain 1"/>
    <property type="match status" value="1"/>
</dbReference>
<dbReference type="InterPro" id="IPR041726">
    <property type="entry name" value="ACAD10_11_N"/>
</dbReference>
<feature type="domain" description="Aminoglycoside phosphotransferase" evidence="1">
    <location>
        <begin position="30"/>
        <end position="211"/>
    </location>
</feature>
<accession>A0A382M1R2</accession>
<dbReference type="Gene3D" id="3.90.1200.10">
    <property type="match status" value="1"/>
</dbReference>
<dbReference type="InterPro" id="IPR052898">
    <property type="entry name" value="ACAD10-like"/>
</dbReference>
<sequence length="211" mass="23424">MTSGDLAGIDIQNVTRWLKERTSAEGEVEFELVTHGRSNLTYVVTDGKEDKWVLRRPPTGHVLASAHDMGREHRIISALQGSDVPVPNVVGMCNDNSVTGAPFFVMGFVDGHIIKDIEDSQAFSPQQRRAQSESLVDVLVELHDVNPDLVGLGDLGKKEDYVGRQLRRWKRQVDEGSDRGLPLFDDLHSKLEKGKPEQVGSGITHGDYRLD</sequence>